<evidence type="ECO:0000313" key="5">
    <source>
        <dbReference type="Proteomes" id="UP000001542"/>
    </source>
</evidence>
<dbReference type="VEuPathDB" id="TrichDB:TVAGG3_0565770"/>
<dbReference type="Proteomes" id="UP000001542">
    <property type="component" value="Unassembled WGS sequence"/>
</dbReference>
<gene>
    <name evidence="4" type="ORF">TVAG_436520</name>
</gene>
<dbReference type="OrthoDB" id="10570956at2759"/>
<dbReference type="Pfam" id="PF05739">
    <property type="entry name" value="SNARE"/>
    <property type="match status" value="1"/>
</dbReference>
<reference evidence="4" key="1">
    <citation type="submission" date="2006-10" db="EMBL/GenBank/DDBJ databases">
        <authorList>
            <person name="Amadeo P."/>
            <person name="Zhao Q."/>
            <person name="Wortman J."/>
            <person name="Fraser-Liggett C."/>
            <person name="Carlton J."/>
        </authorList>
    </citation>
    <scope>NUCLEOTIDE SEQUENCE</scope>
    <source>
        <strain evidence="4">G3</strain>
    </source>
</reference>
<keyword evidence="2" id="KW-1133">Transmembrane helix</keyword>
<keyword evidence="2" id="KW-0472">Membrane</keyword>
<dbReference type="RefSeq" id="XP_001581814.1">
    <property type="nucleotide sequence ID" value="XM_001581764.1"/>
</dbReference>
<dbReference type="KEGG" id="tva:5466363"/>
<feature type="domain" description="T-SNARE coiled-coil homology" evidence="3">
    <location>
        <begin position="1"/>
        <end position="46"/>
    </location>
</feature>
<evidence type="ECO:0000256" key="1">
    <source>
        <dbReference type="SAM" id="Coils"/>
    </source>
</evidence>
<keyword evidence="1" id="KW-0175">Coiled coil</keyword>
<reference evidence="4" key="2">
    <citation type="journal article" date="2007" name="Science">
        <title>Draft genome sequence of the sexually transmitted pathogen Trichomonas vaginalis.</title>
        <authorList>
            <person name="Carlton J.M."/>
            <person name="Hirt R.P."/>
            <person name="Silva J.C."/>
            <person name="Delcher A.L."/>
            <person name="Schatz M."/>
            <person name="Zhao Q."/>
            <person name="Wortman J.R."/>
            <person name="Bidwell S.L."/>
            <person name="Alsmark U.C.M."/>
            <person name="Besteiro S."/>
            <person name="Sicheritz-Ponten T."/>
            <person name="Noel C.J."/>
            <person name="Dacks J.B."/>
            <person name="Foster P.G."/>
            <person name="Simillion C."/>
            <person name="Van de Peer Y."/>
            <person name="Miranda-Saavedra D."/>
            <person name="Barton G.J."/>
            <person name="Westrop G.D."/>
            <person name="Mueller S."/>
            <person name="Dessi D."/>
            <person name="Fiori P.L."/>
            <person name="Ren Q."/>
            <person name="Paulsen I."/>
            <person name="Zhang H."/>
            <person name="Bastida-Corcuera F.D."/>
            <person name="Simoes-Barbosa A."/>
            <person name="Brown M.T."/>
            <person name="Hayes R.D."/>
            <person name="Mukherjee M."/>
            <person name="Okumura C.Y."/>
            <person name="Schneider R."/>
            <person name="Smith A.J."/>
            <person name="Vanacova S."/>
            <person name="Villalvazo M."/>
            <person name="Haas B.J."/>
            <person name="Pertea M."/>
            <person name="Feldblyum T.V."/>
            <person name="Utterback T.R."/>
            <person name="Shu C.L."/>
            <person name="Osoegawa K."/>
            <person name="de Jong P.J."/>
            <person name="Hrdy I."/>
            <person name="Horvathova L."/>
            <person name="Zubacova Z."/>
            <person name="Dolezal P."/>
            <person name="Malik S.B."/>
            <person name="Logsdon J.M. Jr."/>
            <person name="Henze K."/>
            <person name="Gupta A."/>
            <person name="Wang C.C."/>
            <person name="Dunne R.L."/>
            <person name="Upcroft J.A."/>
            <person name="Upcroft P."/>
            <person name="White O."/>
            <person name="Salzberg S.L."/>
            <person name="Tang P."/>
            <person name="Chiu C.-H."/>
            <person name="Lee Y.-S."/>
            <person name="Embley T.M."/>
            <person name="Coombs G.H."/>
            <person name="Mottram J.C."/>
            <person name="Tachezy J."/>
            <person name="Fraser-Liggett C.M."/>
            <person name="Johnson P.J."/>
        </authorList>
    </citation>
    <scope>NUCLEOTIDE SEQUENCE [LARGE SCALE GENOMIC DNA]</scope>
    <source>
        <strain evidence="4">G3</strain>
    </source>
</reference>
<feature type="transmembrane region" description="Helical" evidence="2">
    <location>
        <begin position="57"/>
        <end position="83"/>
    </location>
</feature>
<protein>
    <submittedName>
        <fullName evidence="4">Syntaxin-related protein, putative</fullName>
    </submittedName>
</protein>
<evidence type="ECO:0000256" key="2">
    <source>
        <dbReference type="SAM" id="Phobius"/>
    </source>
</evidence>
<evidence type="ECO:0000259" key="3">
    <source>
        <dbReference type="PROSITE" id="PS50192"/>
    </source>
</evidence>
<proteinExistence type="predicted"/>
<feature type="coiled-coil region" evidence="1">
    <location>
        <begin position="8"/>
        <end position="35"/>
    </location>
</feature>
<keyword evidence="5" id="KW-1185">Reference proteome</keyword>
<dbReference type="EMBL" id="DS113194">
    <property type="protein sequence ID" value="EAY20828.1"/>
    <property type="molecule type" value="Genomic_DNA"/>
</dbReference>
<dbReference type="VEuPathDB" id="TrichDB:TVAG_436520"/>
<dbReference type="InterPro" id="IPR000727">
    <property type="entry name" value="T_SNARE_dom"/>
</dbReference>
<dbReference type="SMR" id="A2DFA0"/>
<dbReference type="PROSITE" id="PS50192">
    <property type="entry name" value="T_SNARE"/>
    <property type="match status" value="1"/>
</dbReference>
<organism evidence="4 5">
    <name type="scientific">Trichomonas vaginalis (strain ATCC PRA-98 / G3)</name>
    <dbReference type="NCBI Taxonomy" id="412133"/>
    <lineage>
        <taxon>Eukaryota</taxon>
        <taxon>Metamonada</taxon>
        <taxon>Parabasalia</taxon>
        <taxon>Trichomonadida</taxon>
        <taxon>Trichomonadidae</taxon>
        <taxon>Trichomonas</taxon>
    </lineage>
</organism>
<dbReference type="InParanoid" id="A2DFA0"/>
<evidence type="ECO:0000313" key="4">
    <source>
        <dbReference type="EMBL" id="EAY20828.1"/>
    </source>
</evidence>
<accession>A2DFA0</accession>
<sequence>MTTLVDLTNQLNDKLDEQHEQIGRIENNIDDAHKEMVAGNADLAEANEHQKSASKCLYIIIFGIIGGLILIAVVVIIIMKVVLKKF</sequence>
<dbReference type="SUPFAM" id="SSF58038">
    <property type="entry name" value="SNARE fusion complex"/>
    <property type="match status" value="1"/>
</dbReference>
<keyword evidence="2" id="KW-0812">Transmembrane</keyword>
<name>A2DFA0_TRIV3</name>
<dbReference type="AlphaFoldDB" id="A2DFA0"/>
<dbReference type="Gene3D" id="1.20.5.110">
    <property type="match status" value="1"/>
</dbReference>